<organism evidence="1 2">
    <name type="scientific">Miniphocaeibacter halophilus</name>
    <dbReference type="NCBI Taxonomy" id="2931922"/>
    <lineage>
        <taxon>Bacteria</taxon>
        <taxon>Bacillati</taxon>
        <taxon>Bacillota</taxon>
        <taxon>Tissierellia</taxon>
        <taxon>Tissierellales</taxon>
        <taxon>Peptoniphilaceae</taxon>
        <taxon>Miniphocaeibacter</taxon>
    </lineage>
</organism>
<name>A0AC61MNT2_9FIRM</name>
<accession>A0AC61MNT2</accession>
<keyword evidence="2" id="KW-1185">Reference proteome</keyword>
<proteinExistence type="predicted"/>
<protein>
    <submittedName>
        <fullName evidence="1">ABC transporter permease subunit</fullName>
    </submittedName>
</protein>
<gene>
    <name evidence="1" type="ORF">JFY71_07545</name>
</gene>
<sequence>MVGYETKVYDSIGNSHDRKNLYLKEVAELQEKYEETKDINYKNKLKELVSNKNSNKYIIELNKAKEEEKEFLKGLKTLAEKHKKDNDNILPKSLLKLDVEFRLAIEKIEFYKKYVDLSYDFELEYKSNKILVEQLPLIIREYNNLNKDIRFINEELKNIDKNQENIVKKEIEEYIEDRKKLLEEQKLQLKDKKNKGIISKKAYKNEVKQYKYKFKDDIETKSFESKEKYYINLKKSIEFIFKDGIKTRKKILNADISDLRRKTPVEVENKDTWKAIVTIPIPGLGQILNKQYMKSLFFLIGSLFIYSVAIPYNLGFGNYQGTGISGLLSLAEGGARLDKSLIFMIEGIIAFVLLVFAVLILILSFKDVHGVLKNKFKGVRENNWFETKDNIENNGFPYIVSIPALILIVFIVIVPIATALLLSFTNMDPDHQSKFSWIGFKNYSMLLKGEGMAGSVFWKILVWTLIWTFGATTLSIFIGFALALLAHNERIRGKVVFRTIFLLPWAVPAFITIMFFSIMASPGGAITEILSGIFGTDVLIKNSTVLTRIALICLQGWLGSSYIFLLATGVLQGIPGDLYEAADIDGATALQRLTKITIPLVLFQTAPLLVSQYTFNFNNFSIIYLFNQGGPFNPTNYGNLAGSSDILISYIYNLTMVNGYQAVGAAITIFISIGLMIFTFIGYRNSKAFKEDI</sequence>
<dbReference type="Proteomes" id="UP000595814">
    <property type="component" value="Chromosome"/>
</dbReference>
<dbReference type="EMBL" id="CP066744">
    <property type="protein sequence ID" value="QQK07177.1"/>
    <property type="molecule type" value="Genomic_DNA"/>
</dbReference>
<evidence type="ECO:0000313" key="1">
    <source>
        <dbReference type="EMBL" id="QQK07177.1"/>
    </source>
</evidence>
<evidence type="ECO:0000313" key="2">
    <source>
        <dbReference type="Proteomes" id="UP000595814"/>
    </source>
</evidence>
<reference evidence="1 2" key="1">
    <citation type="journal article" date="2022" name="Int. J. Syst. Evol. Microbiol.">
        <title>Miniphocaeibacter halophilus sp. nov., an ammonium-tolerant acetate-producing bacterium isolated from a biogas system.</title>
        <authorList>
            <person name="Schnurer A."/>
            <person name="Singh A."/>
            <person name="Bi S."/>
            <person name="Qiao W."/>
            <person name="Westerholm M."/>
        </authorList>
    </citation>
    <scope>NUCLEOTIDE SEQUENCE [LARGE SCALE GENOMIC DNA]</scope>
    <source>
        <strain evidence="1 2">AMB_01</strain>
    </source>
</reference>